<feature type="transmembrane region" description="Helical" evidence="1">
    <location>
        <begin position="281"/>
        <end position="301"/>
    </location>
</feature>
<dbReference type="EMBL" id="NMVO01000015">
    <property type="protein sequence ID" value="OYO11535.1"/>
    <property type="molecule type" value="Genomic_DNA"/>
</dbReference>
<feature type="transmembrane region" description="Helical" evidence="1">
    <location>
        <begin position="22"/>
        <end position="43"/>
    </location>
</feature>
<keyword evidence="1" id="KW-0472">Membrane</keyword>
<proteinExistence type="predicted"/>
<keyword evidence="1" id="KW-1133">Transmembrane helix</keyword>
<feature type="transmembrane region" description="Helical" evidence="1">
    <location>
        <begin position="241"/>
        <end position="269"/>
    </location>
</feature>
<accession>A0A255G6N1</accession>
<keyword evidence="3" id="KW-1185">Reference proteome</keyword>
<feature type="transmembrane region" description="Helical" evidence="1">
    <location>
        <begin position="138"/>
        <end position="158"/>
    </location>
</feature>
<evidence type="ECO:0000256" key="1">
    <source>
        <dbReference type="SAM" id="Phobius"/>
    </source>
</evidence>
<sequence length="363" mass="40038">MPAYEIPTTSLKPLVKERVRRFLLILAASSVTTILTFFLIASFKMFWADQTLTGFTALMGWVADNLDGFAVKPEFSDKTIQFASGTAMALFLATALKERNSRDPEHLSILAVLDGATFWFAYAASPVALLLALTTPAAATRVSAIGTFVLTAFLAALTPSNPDERARRLRRCASREARLEKLAVSLFGEMAKNRTTRYRRVGWRDHRLFYGNSMLATLILSGISSAVLITMITESVVEATFAAMAMTALLTCALFPLVGWTAVALNIIGTEHGRRRPWMTAVLWLTLTALTSLPYLILSFWSSWRAVVGMSAAMVMFFAPLILAVIWGFSNRSRDAQMRYLALLRSRAESSTEHQLSSQAPAD</sequence>
<reference evidence="2 3" key="1">
    <citation type="submission" date="2017-07" db="EMBL/GenBank/DDBJ databases">
        <title>Draft whole genome sequences of clinical Proprionibacteriaceae strains.</title>
        <authorList>
            <person name="Bernier A.-M."/>
            <person name="Bernard K."/>
            <person name="Domingo M.-C."/>
        </authorList>
    </citation>
    <scope>NUCLEOTIDE SEQUENCE [LARGE SCALE GENOMIC DNA]</scope>
    <source>
        <strain evidence="2 3">NML 030167</strain>
    </source>
</reference>
<keyword evidence="1" id="KW-0812">Transmembrane</keyword>
<dbReference type="RefSeq" id="WP_094406004.1">
    <property type="nucleotide sequence ID" value="NZ_NMVM01000001.1"/>
</dbReference>
<feature type="transmembrane region" description="Helical" evidence="1">
    <location>
        <begin position="208"/>
        <end position="229"/>
    </location>
</feature>
<gene>
    <name evidence="2" type="ORF">CGZ94_13940</name>
</gene>
<dbReference type="AlphaFoldDB" id="A0A255G6N1"/>
<organism evidence="2 3">
    <name type="scientific">Enemella evansiae</name>
    <dbReference type="NCBI Taxonomy" id="2016499"/>
    <lineage>
        <taxon>Bacteria</taxon>
        <taxon>Bacillati</taxon>
        <taxon>Actinomycetota</taxon>
        <taxon>Actinomycetes</taxon>
        <taxon>Propionibacteriales</taxon>
        <taxon>Propionibacteriaceae</taxon>
        <taxon>Enemella</taxon>
    </lineage>
</organism>
<name>A0A255G6N1_9ACTN</name>
<evidence type="ECO:0000313" key="2">
    <source>
        <dbReference type="EMBL" id="OYO11535.1"/>
    </source>
</evidence>
<comment type="caution">
    <text evidence="2">The sequence shown here is derived from an EMBL/GenBank/DDBJ whole genome shotgun (WGS) entry which is preliminary data.</text>
</comment>
<protein>
    <submittedName>
        <fullName evidence="2">Uncharacterized protein</fullName>
    </submittedName>
</protein>
<dbReference type="Proteomes" id="UP000215896">
    <property type="component" value="Unassembled WGS sequence"/>
</dbReference>
<feature type="transmembrane region" description="Helical" evidence="1">
    <location>
        <begin position="79"/>
        <end position="96"/>
    </location>
</feature>
<evidence type="ECO:0000313" key="3">
    <source>
        <dbReference type="Proteomes" id="UP000215896"/>
    </source>
</evidence>
<feature type="transmembrane region" description="Helical" evidence="1">
    <location>
        <begin position="307"/>
        <end position="329"/>
    </location>
</feature>
<feature type="transmembrane region" description="Helical" evidence="1">
    <location>
        <begin position="108"/>
        <end position="132"/>
    </location>
</feature>